<dbReference type="EMBL" id="JACHBX010000002">
    <property type="protein sequence ID" value="MBB6134104.1"/>
    <property type="molecule type" value="Genomic_DNA"/>
</dbReference>
<accession>A0A7W9X0B5</accession>
<evidence type="ECO:0000313" key="2">
    <source>
        <dbReference type="Proteomes" id="UP000540787"/>
    </source>
</evidence>
<gene>
    <name evidence="1" type="ORF">HD842_002246</name>
</gene>
<comment type="caution">
    <text evidence="1">The sequence shown here is derived from an EMBL/GenBank/DDBJ whole genome shotgun (WGS) entry which is preliminary data.</text>
</comment>
<dbReference type="AlphaFoldDB" id="A0A7W9X0B5"/>
<keyword evidence="2" id="KW-1185">Reference proteome</keyword>
<protein>
    <submittedName>
        <fullName evidence="1">Uncharacterized protein</fullName>
    </submittedName>
</protein>
<proteinExistence type="predicted"/>
<dbReference type="Proteomes" id="UP000540787">
    <property type="component" value="Unassembled WGS sequence"/>
</dbReference>
<sequence length="34" mass="3823">MAIYSLFVAIGLAIFMNKRRMLDQGELKEHAASP</sequence>
<evidence type="ECO:0000313" key="1">
    <source>
        <dbReference type="EMBL" id="MBB6134104.1"/>
    </source>
</evidence>
<name>A0A7W9X0B5_9BURK</name>
<organism evidence="1 2">
    <name type="scientific">Massilia aurea</name>
    <dbReference type="NCBI Taxonomy" id="373040"/>
    <lineage>
        <taxon>Bacteria</taxon>
        <taxon>Pseudomonadati</taxon>
        <taxon>Pseudomonadota</taxon>
        <taxon>Betaproteobacteria</taxon>
        <taxon>Burkholderiales</taxon>
        <taxon>Oxalobacteraceae</taxon>
        <taxon>Telluria group</taxon>
        <taxon>Massilia</taxon>
    </lineage>
</organism>
<reference evidence="1 2" key="1">
    <citation type="submission" date="2020-08" db="EMBL/GenBank/DDBJ databases">
        <title>The Agave Microbiome: Exploring the role of microbial communities in plant adaptations to desert environments.</title>
        <authorList>
            <person name="Partida-Martinez L.P."/>
        </authorList>
    </citation>
    <scope>NUCLEOTIDE SEQUENCE [LARGE SCALE GENOMIC DNA]</scope>
    <source>
        <strain evidence="1 2">AT3.2</strain>
    </source>
</reference>